<gene>
    <name evidence="6" type="ORF">I6U51_07355</name>
</gene>
<dbReference type="EMBL" id="JAEEGB010000007">
    <property type="protein sequence ID" value="MBI6872527.1"/>
    <property type="molecule type" value="Genomic_DNA"/>
</dbReference>
<feature type="domain" description="Methyltransferase type 11" evidence="5">
    <location>
        <begin position="46"/>
        <end position="137"/>
    </location>
</feature>
<comment type="pathway">
    <text evidence="4">Phospholipid metabolism.</text>
</comment>
<name>A0A934HX00_9CLOT</name>
<dbReference type="Proteomes" id="UP000622687">
    <property type="component" value="Unassembled WGS sequence"/>
</dbReference>
<comment type="pathway">
    <text evidence="1">Lipid metabolism.</text>
</comment>
<evidence type="ECO:0000256" key="4">
    <source>
        <dbReference type="ARBA" id="ARBA00025707"/>
    </source>
</evidence>
<evidence type="ECO:0000313" key="6">
    <source>
        <dbReference type="EMBL" id="MBI6872527.1"/>
    </source>
</evidence>
<dbReference type="RefSeq" id="WP_211142032.1">
    <property type="nucleotide sequence ID" value="NZ_JAEEGB010000007.1"/>
</dbReference>
<protein>
    <submittedName>
        <fullName evidence="6">Methyltransferase domain-containing protein</fullName>
    </submittedName>
</protein>
<sequence>MTKSCNAYENKNMLEVTGTTLRPGGFILTDKAVQFCKFSARDQIMDLGSGMGATVNYLYEKYGMNTVGIDPSQKLIAIGKDKYENINLINGRGEELPFEDESFQGVFAECTLSLMNDLNAVIEEVYRVLKNYGYFVITDVYAKNPHFTDKLNTFSINSCMRGLHNLKTFREKLIRQGFEIMLLEDCSSMIKALMVKVIFSYGSMSVFWNKASECSVDGVEFQEILKNCKPGYFIMIARKGDKGYE</sequence>
<evidence type="ECO:0000256" key="3">
    <source>
        <dbReference type="ARBA" id="ARBA00022679"/>
    </source>
</evidence>
<proteinExistence type="predicted"/>
<accession>A0A934HX00</accession>
<dbReference type="PANTHER" id="PTHR44307:SF2">
    <property type="entry name" value="PHOSPHOETHANOLAMINE METHYLTRANSFERASE ISOFORM X1"/>
    <property type="match status" value="1"/>
</dbReference>
<dbReference type="AlphaFoldDB" id="A0A934HX00"/>
<dbReference type="Gene3D" id="3.40.50.150">
    <property type="entry name" value="Vaccinia Virus protein VP39"/>
    <property type="match status" value="1"/>
</dbReference>
<dbReference type="InterPro" id="IPR013216">
    <property type="entry name" value="Methyltransf_11"/>
</dbReference>
<evidence type="ECO:0000259" key="5">
    <source>
        <dbReference type="Pfam" id="PF08241"/>
    </source>
</evidence>
<comment type="caution">
    <text evidence="6">The sequence shown here is derived from an EMBL/GenBank/DDBJ whole genome shotgun (WGS) entry which is preliminary data.</text>
</comment>
<organism evidence="6 7">
    <name type="scientific">Clostridium aciditolerans</name>
    <dbReference type="NCBI Taxonomy" id="339861"/>
    <lineage>
        <taxon>Bacteria</taxon>
        <taxon>Bacillati</taxon>
        <taxon>Bacillota</taxon>
        <taxon>Clostridia</taxon>
        <taxon>Eubacteriales</taxon>
        <taxon>Clostridiaceae</taxon>
        <taxon>Clostridium</taxon>
    </lineage>
</organism>
<dbReference type="Pfam" id="PF08241">
    <property type="entry name" value="Methyltransf_11"/>
    <property type="match status" value="1"/>
</dbReference>
<dbReference type="PANTHER" id="PTHR44307">
    <property type="entry name" value="PHOSPHOETHANOLAMINE METHYLTRANSFERASE"/>
    <property type="match status" value="1"/>
</dbReference>
<dbReference type="GO" id="GO:0032259">
    <property type="term" value="P:methylation"/>
    <property type="evidence" value="ECO:0007669"/>
    <property type="project" value="UniProtKB-KW"/>
</dbReference>
<dbReference type="InterPro" id="IPR029063">
    <property type="entry name" value="SAM-dependent_MTases_sf"/>
</dbReference>
<dbReference type="GO" id="GO:0008757">
    <property type="term" value="F:S-adenosylmethionine-dependent methyltransferase activity"/>
    <property type="evidence" value="ECO:0007669"/>
    <property type="project" value="InterPro"/>
</dbReference>
<evidence type="ECO:0000256" key="2">
    <source>
        <dbReference type="ARBA" id="ARBA00022603"/>
    </source>
</evidence>
<keyword evidence="7" id="KW-1185">Reference proteome</keyword>
<keyword evidence="2 6" id="KW-0489">Methyltransferase</keyword>
<dbReference type="SUPFAM" id="SSF53335">
    <property type="entry name" value="S-adenosyl-L-methionine-dependent methyltransferases"/>
    <property type="match status" value="1"/>
</dbReference>
<evidence type="ECO:0000256" key="1">
    <source>
        <dbReference type="ARBA" id="ARBA00005189"/>
    </source>
</evidence>
<dbReference type="NCBIfam" id="NF045667">
    <property type="entry name" value="MTase_DVU1556"/>
    <property type="match status" value="1"/>
</dbReference>
<evidence type="ECO:0000313" key="7">
    <source>
        <dbReference type="Proteomes" id="UP000622687"/>
    </source>
</evidence>
<dbReference type="CDD" id="cd02440">
    <property type="entry name" value="AdoMet_MTases"/>
    <property type="match status" value="1"/>
</dbReference>
<reference evidence="6" key="1">
    <citation type="submission" date="2020-12" db="EMBL/GenBank/DDBJ databases">
        <title>Clostridium thailandense sp. nov., a novel acetogenic bacterium isolated from peat land soil in Thailand.</title>
        <authorList>
            <person name="Chaikitkaew S."/>
            <person name="Birkeland N.K."/>
        </authorList>
    </citation>
    <scope>NUCLEOTIDE SEQUENCE</scope>
    <source>
        <strain evidence="6">DSM 17425</strain>
    </source>
</reference>
<keyword evidence="3" id="KW-0808">Transferase</keyword>